<keyword evidence="1" id="KW-0812">Transmembrane</keyword>
<sequence>MSSVLKAVNRQLPFGWAVSSEELWVTYREAMVTVAAVEGRFRLFIKIPIYDHPQQYTLFEIFSLPRATDNGIHGVVIGDLPNFLAVSTDLETFIELSTDDIRGCLGKRGARKSCAISLFTNDANRKLTQCRQQFKEWKGSEVAYLGENRWAFSAITAHEVVFSCPIGSSQGPPQSPLLPPFGIFDVPPGCTARTEDWVFPASLDGRSEASLDPLVAPTLGAVGFNVTTFKSVAVIELPKANATSINFISDLLRRNDGARASSEMTGFQIQELMKKTTEEFQLTESRYPFELLFMLLLLVFATTYLSYQTVWLRGRMRAHEQLDSQDDHFLPHLEQVEAV</sequence>
<protein>
    <submittedName>
        <fullName evidence="2">Uncharacterized protein</fullName>
    </submittedName>
</protein>
<evidence type="ECO:0000313" key="3">
    <source>
        <dbReference type="Proteomes" id="UP000000305"/>
    </source>
</evidence>
<dbReference type="OrthoDB" id="7695795at2759"/>
<dbReference type="PhylomeDB" id="E9HX89"/>
<keyword evidence="1" id="KW-1133">Transmembrane helix</keyword>
<dbReference type="AlphaFoldDB" id="E9HX89"/>
<evidence type="ECO:0000313" key="2">
    <source>
        <dbReference type="EMBL" id="EFX63641.1"/>
    </source>
</evidence>
<dbReference type="STRING" id="6669.E9HX89"/>
<dbReference type="PANTHER" id="PTHR22922:SF19">
    <property type="entry name" value="CAPRIN HOMOLOG"/>
    <property type="match status" value="1"/>
</dbReference>
<name>E9HX89_DAPPU</name>
<dbReference type="Proteomes" id="UP000000305">
    <property type="component" value="Unassembled WGS sequence"/>
</dbReference>
<evidence type="ECO:0000256" key="1">
    <source>
        <dbReference type="SAM" id="Phobius"/>
    </source>
</evidence>
<organism evidence="2 3">
    <name type="scientific">Daphnia pulex</name>
    <name type="common">Water flea</name>
    <dbReference type="NCBI Taxonomy" id="6669"/>
    <lineage>
        <taxon>Eukaryota</taxon>
        <taxon>Metazoa</taxon>
        <taxon>Ecdysozoa</taxon>
        <taxon>Arthropoda</taxon>
        <taxon>Crustacea</taxon>
        <taxon>Branchiopoda</taxon>
        <taxon>Diplostraca</taxon>
        <taxon>Cladocera</taxon>
        <taxon>Anomopoda</taxon>
        <taxon>Daphniidae</taxon>
        <taxon>Daphnia</taxon>
    </lineage>
</organism>
<feature type="transmembrane region" description="Helical" evidence="1">
    <location>
        <begin position="287"/>
        <end position="307"/>
    </location>
</feature>
<dbReference type="HOGENOM" id="CLU_819557_0_0_1"/>
<keyword evidence="3" id="KW-1185">Reference proteome</keyword>
<dbReference type="InterPro" id="IPR028816">
    <property type="entry name" value="Caprin"/>
</dbReference>
<accession>E9HX89</accession>
<dbReference type="EMBL" id="GL733018">
    <property type="protein sequence ID" value="EFX63641.1"/>
    <property type="molecule type" value="Genomic_DNA"/>
</dbReference>
<dbReference type="GO" id="GO:0005737">
    <property type="term" value="C:cytoplasm"/>
    <property type="evidence" value="ECO:0000318"/>
    <property type="project" value="GO_Central"/>
</dbReference>
<proteinExistence type="predicted"/>
<reference evidence="2 3" key="1">
    <citation type="journal article" date="2011" name="Science">
        <title>The ecoresponsive genome of Daphnia pulex.</title>
        <authorList>
            <person name="Colbourne J.K."/>
            <person name="Pfrender M.E."/>
            <person name="Gilbert D."/>
            <person name="Thomas W.K."/>
            <person name="Tucker A."/>
            <person name="Oakley T.H."/>
            <person name="Tokishita S."/>
            <person name="Aerts A."/>
            <person name="Arnold G.J."/>
            <person name="Basu M.K."/>
            <person name="Bauer D.J."/>
            <person name="Caceres C.E."/>
            <person name="Carmel L."/>
            <person name="Casola C."/>
            <person name="Choi J.H."/>
            <person name="Detter J.C."/>
            <person name="Dong Q."/>
            <person name="Dusheyko S."/>
            <person name="Eads B.D."/>
            <person name="Frohlich T."/>
            <person name="Geiler-Samerotte K.A."/>
            <person name="Gerlach D."/>
            <person name="Hatcher P."/>
            <person name="Jogdeo S."/>
            <person name="Krijgsveld J."/>
            <person name="Kriventseva E.V."/>
            <person name="Kultz D."/>
            <person name="Laforsch C."/>
            <person name="Lindquist E."/>
            <person name="Lopez J."/>
            <person name="Manak J.R."/>
            <person name="Muller J."/>
            <person name="Pangilinan J."/>
            <person name="Patwardhan R.P."/>
            <person name="Pitluck S."/>
            <person name="Pritham E.J."/>
            <person name="Rechtsteiner A."/>
            <person name="Rho M."/>
            <person name="Rogozin I.B."/>
            <person name="Sakarya O."/>
            <person name="Salamov A."/>
            <person name="Schaack S."/>
            <person name="Shapiro H."/>
            <person name="Shiga Y."/>
            <person name="Skalitzky C."/>
            <person name="Smith Z."/>
            <person name="Souvorov A."/>
            <person name="Sung W."/>
            <person name="Tang Z."/>
            <person name="Tsuchiya D."/>
            <person name="Tu H."/>
            <person name="Vos H."/>
            <person name="Wang M."/>
            <person name="Wolf Y.I."/>
            <person name="Yamagata H."/>
            <person name="Yamada T."/>
            <person name="Ye Y."/>
            <person name="Shaw J.R."/>
            <person name="Andrews J."/>
            <person name="Crease T.J."/>
            <person name="Tang H."/>
            <person name="Lucas S.M."/>
            <person name="Robertson H.M."/>
            <person name="Bork P."/>
            <person name="Koonin E.V."/>
            <person name="Zdobnov E.M."/>
            <person name="Grigoriev I.V."/>
            <person name="Lynch M."/>
            <person name="Boore J.L."/>
        </authorList>
    </citation>
    <scope>NUCLEOTIDE SEQUENCE [LARGE SCALE GENOMIC DNA]</scope>
</reference>
<dbReference type="InParanoid" id="E9HX89"/>
<keyword evidence="1" id="KW-0472">Membrane</keyword>
<dbReference type="KEGG" id="dpx:DAPPUDRAFT_119029"/>
<dbReference type="GO" id="GO:0003723">
    <property type="term" value="F:RNA binding"/>
    <property type="evidence" value="ECO:0000318"/>
    <property type="project" value="GO_Central"/>
</dbReference>
<dbReference type="PANTHER" id="PTHR22922">
    <property type="entry name" value="GPI-ANCHORED PROTEIN P137"/>
    <property type="match status" value="1"/>
</dbReference>
<gene>
    <name evidence="2" type="ORF">DAPPUDRAFT_119029</name>
</gene>